<sequence length="48" mass="5620">MVFTVILNGWRKFATLLPKYWLVETPQALESRRLGRQSAERERISGIT</sequence>
<gene>
    <name evidence="1" type="ORF">KEH51_01700</name>
</gene>
<organism evidence="1 2">
    <name type="scientific">Peribacillus frigoritolerans</name>
    <dbReference type="NCBI Taxonomy" id="450367"/>
    <lineage>
        <taxon>Bacteria</taxon>
        <taxon>Bacillati</taxon>
        <taxon>Bacillota</taxon>
        <taxon>Bacilli</taxon>
        <taxon>Bacillales</taxon>
        <taxon>Bacillaceae</taxon>
        <taxon>Peribacillus</taxon>
    </lineage>
</organism>
<dbReference type="AlphaFoldDB" id="A0A941FJH2"/>
<evidence type="ECO:0000313" key="2">
    <source>
        <dbReference type="Proteomes" id="UP000680045"/>
    </source>
</evidence>
<comment type="caution">
    <text evidence="1">The sequence shown here is derived from an EMBL/GenBank/DDBJ whole genome shotgun (WGS) entry which is preliminary data.</text>
</comment>
<evidence type="ECO:0000313" key="1">
    <source>
        <dbReference type="EMBL" id="MBR8643924.1"/>
    </source>
</evidence>
<reference evidence="1" key="1">
    <citation type="submission" date="2021-04" db="EMBL/GenBank/DDBJ databases">
        <title>Whole genome sequencing of Enterococci isolates from hospitalized patients.</title>
        <authorList>
            <person name="Ogoti B.M."/>
            <person name="Onyambu F.G."/>
        </authorList>
    </citation>
    <scope>NUCLEOTIDE SEQUENCE</scope>
    <source>
        <strain evidence="1">242</strain>
    </source>
</reference>
<dbReference type="EMBL" id="JAGTPW010000002">
    <property type="protein sequence ID" value="MBR8643924.1"/>
    <property type="molecule type" value="Genomic_DNA"/>
</dbReference>
<dbReference type="Proteomes" id="UP000680045">
    <property type="component" value="Unassembled WGS sequence"/>
</dbReference>
<accession>A0A941FJH2</accession>
<protein>
    <submittedName>
        <fullName evidence="1">Uncharacterized protein</fullName>
    </submittedName>
</protein>
<name>A0A941FJH2_9BACI</name>
<proteinExistence type="predicted"/>